<evidence type="ECO:0000256" key="7">
    <source>
        <dbReference type="ARBA" id="ARBA00023125"/>
    </source>
</evidence>
<dbReference type="PANTHER" id="PTHR46481:SF11">
    <property type="entry name" value="ZINC FINGER BED DOMAIN-CONTAINING PROTEIN RICESLEEPER 2-LIKE"/>
    <property type="match status" value="1"/>
</dbReference>
<sequence length="671" mass="76754">METQSENQDIEPINLDQELDLSESSFDDTGRKRKRTSVVWQHFEEKSFCGEVKVVCNHCKARLASGSTVGTSSLLSHVRTCPVLRTKKKSPVITGDGSVKHGAYSFDEGNARKELAYMIILHEYPLSMVDHLGFKRFCNSLQPLFKVISRSTIKRDIMKVFECEKGETIKLFQMNKSKIAITTDMWTSSNQKRGFMAITSHFIDASWTLQSRILRFAYVPCPHNAETLSAIMIDCLLEWNIDGKLSALTVDNCSTNDAMIEDIVTYCKLSLVLNGELFHMRCCAHILNLIVKDGLDVIRDSIETIRNSVAYWSGTAKREEKFVEIAQQMKIKFSRKLVLDCKTRWNSTYVMLTTALVYKDVFPRLKQREPSYKNVPSEEDWAKTNMIAEKLEISHKVTELFSGIKYHTSNLYFPNVCQIRIAICKWLESDHVEVKLMATKMSIKFEKYWHKIHGAMAIAAILDPRFKMKLIEYYFSLIYKENAPSEIEKVFDLAVKLVKEYELKHRPGHRSSESSSSTDFPSQSFDFRVGDPLTSYDQFVMDSTIGNEQSDLDLYLGEKVLPRTQDFDILSWWKTNGIKYPILHQIARDILAIPVSTVASESSFSTGGRIISPHRSRLHSSTVEALMCSRDWLWGQMRDSNSTRVEDSSFGDDTDVNVASFGDNESMILCD</sequence>
<evidence type="ECO:0000256" key="5">
    <source>
        <dbReference type="ARBA" id="ARBA00022833"/>
    </source>
</evidence>
<dbReference type="SMART" id="SM00614">
    <property type="entry name" value="ZnF_BED"/>
    <property type="match status" value="1"/>
</dbReference>
<evidence type="ECO:0000256" key="1">
    <source>
        <dbReference type="ARBA" id="ARBA00004123"/>
    </source>
</evidence>
<evidence type="ECO:0000256" key="3">
    <source>
        <dbReference type="ARBA" id="ARBA00022723"/>
    </source>
</evidence>
<keyword evidence="9" id="KW-0539">Nucleus</keyword>
<dbReference type="InterPro" id="IPR012337">
    <property type="entry name" value="RNaseH-like_sf"/>
</dbReference>
<organism evidence="12 13">
    <name type="scientific">Malus baccata</name>
    <name type="common">Siberian crab apple</name>
    <name type="synonym">Pyrus baccata</name>
    <dbReference type="NCBI Taxonomy" id="106549"/>
    <lineage>
        <taxon>Eukaryota</taxon>
        <taxon>Viridiplantae</taxon>
        <taxon>Streptophyta</taxon>
        <taxon>Embryophyta</taxon>
        <taxon>Tracheophyta</taxon>
        <taxon>Spermatophyta</taxon>
        <taxon>Magnoliopsida</taxon>
        <taxon>eudicotyledons</taxon>
        <taxon>Gunneridae</taxon>
        <taxon>Pentapetalae</taxon>
        <taxon>rosids</taxon>
        <taxon>fabids</taxon>
        <taxon>Rosales</taxon>
        <taxon>Rosaceae</taxon>
        <taxon>Amygdaloideae</taxon>
        <taxon>Maleae</taxon>
        <taxon>Malus</taxon>
    </lineage>
</organism>
<evidence type="ECO:0000256" key="4">
    <source>
        <dbReference type="ARBA" id="ARBA00022771"/>
    </source>
</evidence>
<evidence type="ECO:0000256" key="9">
    <source>
        <dbReference type="ARBA" id="ARBA00023242"/>
    </source>
</evidence>
<gene>
    <name evidence="12" type="ORF">C1H46_015287</name>
</gene>
<comment type="subunit">
    <text evidence="2">Homodimer.</text>
</comment>
<keyword evidence="3" id="KW-0479">Metal-binding</keyword>
<dbReference type="SUPFAM" id="SSF53098">
    <property type="entry name" value="Ribonuclease H-like"/>
    <property type="match status" value="1"/>
</dbReference>
<comment type="caution">
    <text evidence="12">The sequence shown here is derived from an EMBL/GenBank/DDBJ whole genome shotgun (WGS) entry which is preliminary data.</text>
</comment>
<dbReference type="PANTHER" id="PTHR46481">
    <property type="entry name" value="ZINC FINGER BED DOMAIN-CONTAINING PROTEIN 4"/>
    <property type="match status" value="1"/>
</dbReference>
<dbReference type="Pfam" id="PF14372">
    <property type="entry name" value="hAT-like_RNase-H"/>
    <property type="match status" value="1"/>
</dbReference>
<accession>A0A540MJX5</accession>
<evidence type="ECO:0000256" key="6">
    <source>
        <dbReference type="ARBA" id="ARBA00023015"/>
    </source>
</evidence>
<comment type="subcellular location">
    <subcellularLocation>
        <location evidence="1">Nucleus</location>
    </subcellularLocation>
</comment>
<keyword evidence="13" id="KW-1185">Reference proteome</keyword>
<dbReference type="Pfam" id="PF02892">
    <property type="entry name" value="zf-BED"/>
    <property type="match status" value="1"/>
</dbReference>
<dbReference type="GO" id="GO:0005634">
    <property type="term" value="C:nucleus"/>
    <property type="evidence" value="ECO:0007669"/>
    <property type="project" value="UniProtKB-SubCell"/>
</dbReference>
<dbReference type="InterPro" id="IPR003656">
    <property type="entry name" value="Znf_BED"/>
</dbReference>
<keyword evidence="5" id="KW-0862">Zinc</keyword>
<name>A0A540MJX5_MALBA</name>
<evidence type="ECO:0000256" key="8">
    <source>
        <dbReference type="ARBA" id="ARBA00023163"/>
    </source>
</evidence>
<evidence type="ECO:0000256" key="10">
    <source>
        <dbReference type="PROSITE-ProRule" id="PRU00027"/>
    </source>
</evidence>
<evidence type="ECO:0000256" key="2">
    <source>
        <dbReference type="ARBA" id="ARBA00011738"/>
    </source>
</evidence>
<dbReference type="GO" id="GO:0046983">
    <property type="term" value="F:protein dimerization activity"/>
    <property type="evidence" value="ECO:0007669"/>
    <property type="project" value="InterPro"/>
</dbReference>
<dbReference type="GO" id="GO:0008270">
    <property type="term" value="F:zinc ion binding"/>
    <property type="evidence" value="ECO:0007669"/>
    <property type="project" value="UniProtKB-KW"/>
</dbReference>
<evidence type="ECO:0000313" key="13">
    <source>
        <dbReference type="Proteomes" id="UP000315295"/>
    </source>
</evidence>
<dbReference type="InterPro" id="IPR008906">
    <property type="entry name" value="HATC_C_dom"/>
</dbReference>
<keyword evidence="4 10" id="KW-0863">Zinc-finger</keyword>
<dbReference type="PROSITE" id="PS50808">
    <property type="entry name" value="ZF_BED"/>
    <property type="match status" value="1"/>
</dbReference>
<dbReference type="InterPro" id="IPR052035">
    <property type="entry name" value="ZnF_BED_domain_contain"/>
</dbReference>
<proteinExistence type="predicted"/>
<evidence type="ECO:0000259" key="11">
    <source>
        <dbReference type="PROSITE" id="PS50808"/>
    </source>
</evidence>
<dbReference type="Pfam" id="PF05699">
    <property type="entry name" value="Dimer_Tnp_hAT"/>
    <property type="match status" value="1"/>
</dbReference>
<dbReference type="Proteomes" id="UP000315295">
    <property type="component" value="Unassembled WGS sequence"/>
</dbReference>
<evidence type="ECO:0000313" key="12">
    <source>
        <dbReference type="EMBL" id="TQD99086.1"/>
    </source>
</evidence>
<reference evidence="12 13" key="1">
    <citation type="journal article" date="2019" name="G3 (Bethesda)">
        <title>Sequencing of a Wild Apple (Malus baccata) Genome Unravels the Differences Between Cultivated and Wild Apple Species Regarding Disease Resistance and Cold Tolerance.</title>
        <authorList>
            <person name="Chen X."/>
        </authorList>
    </citation>
    <scope>NUCLEOTIDE SEQUENCE [LARGE SCALE GENOMIC DNA]</scope>
    <source>
        <strain evidence="13">cv. Shandingzi</strain>
        <tissue evidence="12">Leaves</tissue>
    </source>
</reference>
<dbReference type="EMBL" id="VIEB01000242">
    <property type="protein sequence ID" value="TQD99086.1"/>
    <property type="molecule type" value="Genomic_DNA"/>
</dbReference>
<dbReference type="SUPFAM" id="SSF57667">
    <property type="entry name" value="beta-beta-alpha zinc fingers"/>
    <property type="match status" value="1"/>
</dbReference>
<dbReference type="GO" id="GO:0003677">
    <property type="term" value="F:DNA binding"/>
    <property type="evidence" value="ECO:0007669"/>
    <property type="project" value="UniProtKB-KW"/>
</dbReference>
<dbReference type="InterPro" id="IPR025525">
    <property type="entry name" value="hAT-like_transposase_RNase-H"/>
</dbReference>
<feature type="domain" description="BED-type" evidence="11">
    <location>
        <begin position="34"/>
        <end position="88"/>
    </location>
</feature>
<keyword evidence="8" id="KW-0804">Transcription</keyword>
<dbReference type="InterPro" id="IPR036236">
    <property type="entry name" value="Znf_C2H2_sf"/>
</dbReference>
<dbReference type="AlphaFoldDB" id="A0A540MJX5"/>
<protein>
    <recommendedName>
        <fullName evidence="11">BED-type domain-containing protein</fullName>
    </recommendedName>
</protein>
<keyword evidence="6" id="KW-0805">Transcription regulation</keyword>
<keyword evidence="7" id="KW-0238">DNA-binding</keyword>